<dbReference type="PANTHER" id="PTHR13887">
    <property type="entry name" value="GLUTATHIONE S-TRANSFERASE KAPPA"/>
    <property type="match status" value="1"/>
</dbReference>
<dbReference type="Pfam" id="PF01323">
    <property type="entry name" value="DSBA"/>
    <property type="match status" value="1"/>
</dbReference>
<sequence>MQIEVFSDFSCPFCYIAKKKLFQAIEQLNLTEEVVIEYKAYELNPQASKTTAFPYVETLIEKKNNNRQKVDEIMESITMHGNEVGVTFNFQKVKLANTKSAHRLSKLAKTYSKENEFVEIVMDRYFTEGLNLNDEEELLAICEEIGLDRNEAHNVMEYEQYSEQLAMDRYEAQQLQITSIPFFVFENRYGIQGVEPLEVFTKTLLQAKALKE</sequence>
<dbReference type="Proteomes" id="UP000619101">
    <property type="component" value="Unassembled WGS sequence"/>
</dbReference>
<evidence type="ECO:0000313" key="3">
    <source>
        <dbReference type="Proteomes" id="UP000619101"/>
    </source>
</evidence>
<dbReference type="EMBL" id="JACSPZ010000002">
    <property type="protein sequence ID" value="MBD8036390.1"/>
    <property type="molecule type" value="Genomic_DNA"/>
</dbReference>
<dbReference type="InterPro" id="IPR001853">
    <property type="entry name" value="DSBA-like_thioredoxin_dom"/>
</dbReference>
<dbReference type="InterPro" id="IPR036249">
    <property type="entry name" value="Thioredoxin-like_sf"/>
</dbReference>
<accession>A0ABR8XWS1</accession>
<dbReference type="PROSITE" id="PS00195">
    <property type="entry name" value="GLUTAREDOXIN_1"/>
    <property type="match status" value="1"/>
</dbReference>
<proteinExistence type="predicted"/>
<feature type="domain" description="DSBA-like thioredoxin" evidence="1">
    <location>
        <begin position="2"/>
        <end position="204"/>
    </location>
</feature>
<dbReference type="InterPro" id="IPR011767">
    <property type="entry name" value="GLR_AS"/>
</dbReference>
<dbReference type="PANTHER" id="PTHR13887:SF41">
    <property type="entry name" value="THIOREDOXIN SUPERFAMILY PROTEIN"/>
    <property type="match status" value="1"/>
</dbReference>
<protein>
    <submittedName>
        <fullName evidence="2">DsbA family oxidoreductase</fullName>
    </submittedName>
</protein>
<reference evidence="2 3" key="1">
    <citation type="submission" date="2020-08" db="EMBL/GenBank/DDBJ databases">
        <title>A Genomic Blueprint of the Chicken Gut Microbiome.</title>
        <authorList>
            <person name="Gilroy R."/>
            <person name="Ravi A."/>
            <person name="Getino M."/>
            <person name="Pursley I."/>
            <person name="Horton D.L."/>
            <person name="Alikhan N.-F."/>
            <person name="Baker D."/>
            <person name="Gharbi K."/>
            <person name="Hall N."/>
            <person name="Watson M."/>
            <person name="Adriaenssens E.M."/>
            <person name="Foster-Nyarko E."/>
            <person name="Jarju S."/>
            <person name="Secka A."/>
            <person name="Antonio M."/>
            <person name="Oren A."/>
            <person name="Chaudhuri R."/>
            <person name="La Ragione R.M."/>
            <person name="Hildebrand F."/>
            <person name="Pallen M.J."/>
        </authorList>
    </citation>
    <scope>NUCLEOTIDE SEQUENCE [LARGE SCALE GENOMIC DNA]</scope>
    <source>
        <strain evidence="2 3">A46</strain>
    </source>
</reference>
<organism evidence="2 3">
    <name type="scientific">Solibacillus faecavium</name>
    <dbReference type="NCBI Taxonomy" id="2762221"/>
    <lineage>
        <taxon>Bacteria</taxon>
        <taxon>Bacillati</taxon>
        <taxon>Bacillota</taxon>
        <taxon>Bacilli</taxon>
        <taxon>Bacillales</taxon>
        <taxon>Caryophanaceae</taxon>
        <taxon>Solibacillus</taxon>
    </lineage>
</organism>
<comment type="caution">
    <text evidence="2">The sequence shown here is derived from an EMBL/GenBank/DDBJ whole genome shotgun (WGS) entry which is preliminary data.</text>
</comment>
<keyword evidence="3" id="KW-1185">Reference proteome</keyword>
<dbReference type="CDD" id="cd03024">
    <property type="entry name" value="DsbA_FrnE"/>
    <property type="match status" value="1"/>
</dbReference>
<evidence type="ECO:0000259" key="1">
    <source>
        <dbReference type="Pfam" id="PF01323"/>
    </source>
</evidence>
<dbReference type="Gene3D" id="3.40.30.10">
    <property type="entry name" value="Glutaredoxin"/>
    <property type="match status" value="1"/>
</dbReference>
<dbReference type="SUPFAM" id="SSF52833">
    <property type="entry name" value="Thioredoxin-like"/>
    <property type="match status" value="1"/>
</dbReference>
<evidence type="ECO:0000313" key="2">
    <source>
        <dbReference type="EMBL" id="MBD8036390.1"/>
    </source>
</evidence>
<gene>
    <name evidence="2" type="ORF">H9635_06515</name>
</gene>
<name>A0ABR8XWS1_9BACL</name>
<dbReference type="RefSeq" id="WP_191699336.1">
    <property type="nucleotide sequence ID" value="NZ_JACSPZ010000002.1"/>
</dbReference>